<evidence type="ECO:0000256" key="4">
    <source>
        <dbReference type="ARBA" id="ARBA00022630"/>
    </source>
</evidence>
<dbReference type="Proteomes" id="UP000523863">
    <property type="component" value="Unassembled WGS sequence"/>
</dbReference>
<accession>A0A7W9DBY9</accession>
<dbReference type="Pfam" id="PF02424">
    <property type="entry name" value="ApbE"/>
    <property type="match status" value="2"/>
</dbReference>
<dbReference type="InterPro" id="IPR003374">
    <property type="entry name" value="ApbE-like_sf"/>
</dbReference>
<evidence type="ECO:0000313" key="12">
    <source>
        <dbReference type="EMBL" id="MBB5599208.1"/>
    </source>
</evidence>
<protein>
    <recommendedName>
        <fullName evidence="3">FAD:protein FMN transferase</fullName>
        <ecNumber evidence="2">2.7.1.180</ecNumber>
    </recommendedName>
    <alternativeName>
        <fullName evidence="9">Flavin transferase</fullName>
    </alternativeName>
</protein>
<comment type="caution">
    <text evidence="12">The sequence shown here is derived from an EMBL/GenBank/DDBJ whole genome shotgun (WGS) entry which is preliminary data.</text>
</comment>
<keyword evidence="5" id="KW-0808">Transferase</keyword>
<evidence type="ECO:0000256" key="11">
    <source>
        <dbReference type="SAM" id="MobiDB-lite"/>
    </source>
</evidence>
<dbReference type="GO" id="GO:0016740">
    <property type="term" value="F:transferase activity"/>
    <property type="evidence" value="ECO:0007669"/>
    <property type="project" value="UniProtKB-KW"/>
</dbReference>
<dbReference type="InterPro" id="IPR024932">
    <property type="entry name" value="ApbE"/>
</dbReference>
<organism evidence="12 13">
    <name type="scientific">Neomicrococcus lactis</name>
    <dbReference type="NCBI Taxonomy" id="732241"/>
    <lineage>
        <taxon>Bacteria</taxon>
        <taxon>Bacillati</taxon>
        <taxon>Actinomycetota</taxon>
        <taxon>Actinomycetes</taxon>
        <taxon>Micrococcales</taxon>
        <taxon>Micrococcaceae</taxon>
        <taxon>Neomicrococcus</taxon>
    </lineage>
</organism>
<evidence type="ECO:0000256" key="1">
    <source>
        <dbReference type="ARBA" id="ARBA00001946"/>
    </source>
</evidence>
<keyword evidence="12" id="KW-0449">Lipoprotein</keyword>
<evidence type="ECO:0000256" key="2">
    <source>
        <dbReference type="ARBA" id="ARBA00011955"/>
    </source>
</evidence>
<name>A0A7W9DBY9_9MICC</name>
<comment type="catalytic activity">
    <reaction evidence="10">
        <text>L-threonyl-[protein] + FAD = FMN-L-threonyl-[protein] + AMP + H(+)</text>
        <dbReference type="Rhea" id="RHEA:36847"/>
        <dbReference type="Rhea" id="RHEA-COMP:11060"/>
        <dbReference type="Rhea" id="RHEA-COMP:11061"/>
        <dbReference type="ChEBI" id="CHEBI:15378"/>
        <dbReference type="ChEBI" id="CHEBI:30013"/>
        <dbReference type="ChEBI" id="CHEBI:57692"/>
        <dbReference type="ChEBI" id="CHEBI:74257"/>
        <dbReference type="ChEBI" id="CHEBI:456215"/>
        <dbReference type="EC" id="2.7.1.180"/>
    </reaction>
</comment>
<keyword evidence="6" id="KW-0479">Metal-binding</keyword>
<feature type="region of interest" description="Disordered" evidence="11">
    <location>
        <begin position="210"/>
        <end position="246"/>
    </location>
</feature>
<comment type="cofactor">
    <cofactor evidence="1">
        <name>Mg(2+)</name>
        <dbReference type="ChEBI" id="CHEBI:18420"/>
    </cofactor>
</comment>
<keyword evidence="4" id="KW-0285">Flavoprotein</keyword>
<dbReference type="EC" id="2.7.1.180" evidence="2"/>
<dbReference type="RefSeq" id="WP_183643986.1">
    <property type="nucleotide sequence ID" value="NZ_JACHBL010000001.1"/>
</dbReference>
<reference evidence="12 13" key="1">
    <citation type="submission" date="2020-08" db="EMBL/GenBank/DDBJ databases">
        <title>Sequencing the genomes of 1000 actinobacteria strains.</title>
        <authorList>
            <person name="Klenk H.-P."/>
        </authorList>
    </citation>
    <scope>NUCLEOTIDE SEQUENCE [LARGE SCALE GENOMIC DNA]</scope>
    <source>
        <strain evidence="12 13">DSM 23694</strain>
    </source>
</reference>
<evidence type="ECO:0000256" key="6">
    <source>
        <dbReference type="ARBA" id="ARBA00022723"/>
    </source>
</evidence>
<evidence type="ECO:0000256" key="10">
    <source>
        <dbReference type="ARBA" id="ARBA00048540"/>
    </source>
</evidence>
<evidence type="ECO:0000313" key="13">
    <source>
        <dbReference type="Proteomes" id="UP000523863"/>
    </source>
</evidence>
<sequence>MNTFQDDDAARLSTRTFEAMGTVISISAPIDSSEVAVATETAARVFMDAEERFSPFLSSSELSRVNRGEVLLPDASATFREVYALASEFSYLTHGHFSPYSPSGDLDLNGVVKAWTIREAGNVLDTVGIPHWSINAGGDILVSGSPAPSHPSAHDPRARTPFFGTPWALGIVDPHDSSQLLATIDATGTPGFQTALATSGIAERGHHIWSRADSQPGPLTHPDLRNRSASIPAGPDQSLDDSQTDSPAPIIQVSVMGPDIVTADALATAVAAGGRIAFSLLSEFPGYEALAVLSDGSLVASNNWPRTTRHRERFEQSVMY</sequence>
<keyword evidence="7" id="KW-0274">FAD</keyword>
<dbReference type="PANTHER" id="PTHR30040:SF2">
    <property type="entry name" value="FAD:PROTEIN FMN TRANSFERASE"/>
    <property type="match status" value="1"/>
</dbReference>
<dbReference type="EMBL" id="JACHBL010000001">
    <property type="protein sequence ID" value="MBB5599208.1"/>
    <property type="molecule type" value="Genomic_DNA"/>
</dbReference>
<dbReference type="Gene3D" id="3.10.520.10">
    <property type="entry name" value="ApbE-like domains"/>
    <property type="match status" value="2"/>
</dbReference>
<dbReference type="SUPFAM" id="SSF143631">
    <property type="entry name" value="ApbE-like"/>
    <property type="match status" value="2"/>
</dbReference>
<evidence type="ECO:0000256" key="3">
    <source>
        <dbReference type="ARBA" id="ARBA00016337"/>
    </source>
</evidence>
<dbReference type="GO" id="GO:0046872">
    <property type="term" value="F:metal ion binding"/>
    <property type="evidence" value="ECO:0007669"/>
    <property type="project" value="UniProtKB-KW"/>
</dbReference>
<dbReference type="AlphaFoldDB" id="A0A7W9DBY9"/>
<evidence type="ECO:0000256" key="8">
    <source>
        <dbReference type="ARBA" id="ARBA00022842"/>
    </source>
</evidence>
<evidence type="ECO:0000256" key="7">
    <source>
        <dbReference type="ARBA" id="ARBA00022827"/>
    </source>
</evidence>
<dbReference type="PANTHER" id="PTHR30040">
    <property type="entry name" value="THIAMINE BIOSYNTHESIS LIPOPROTEIN APBE"/>
    <property type="match status" value="1"/>
</dbReference>
<gene>
    <name evidence="12" type="ORF">BKA12_002288</name>
</gene>
<keyword evidence="13" id="KW-1185">Reference proteome</keyword>
<keyword evidence="8" id="KW-0460">Magnesium</keyword>
<evidence type="ECO:0000256" key="5">
    <source>
        <dbReference type="ARBA" id="ARBA00022679"/>
    </source>
</evidence>
<proteinExistence type="predicted"/>
<evidence type="ECO:0000256" key="9">
    <source>
        <dbReference type="ARBA" id="ARBA00031306"/>
    </source>
</evidence>